<dbReference type="InterPro" id="IPR000435">
    <property type="entry name" value="Tektins"/>
</dbReference>
<keyword evidence="12" id="KW-1185">Reference proteome</keyword>
<dbReference type="EMBL" id="CAJHUC010002943">
    <property type="protein sequence ID" value="CAD7704690.1"/>
    <property type="molecule type" value="Genomic_DNA"/>
</dbReference>
<dbReference type="GO" id="GO:0060271">
    <property type="term" value="P:cilium assembly"/>
    <property type="evidence" value="ECO:0007669"/>
    <property type="project" value="TreeGrafter"/>
</dbReference>
<evidence type="ECO:0000256" key="4">
    <source>
        <dbReference type="ARBA" id="ARBA00022846"/>
    </source>
</evidence>
<keyword evidence="6" id="KW-0969">Cilium</keyword>
<dbReference type="GO" id="GO:0005737">
    <property type="term" value="C:cytoplasm"/>
    <property type="evidence" value="ECO:0007669"/>
    <property type="project" value="UniProtKB-ARBA"/>
</dbReference>
<dbReference type="AlphaFoldDB" id="A0A8S1JF62"/>
<evidence type="ECO:0000313" key="11">
    <source>
        <dbReference type="EMBL" id="CAD7704690.1"/>
    </source>
</evidence>
<evidence type="ECO:0000256" key="2">
    <source>
        <dbReference type="ARBA" id="ARBA00007209"/>
    </source>
</evidence>
<comment type="subcellular location">
    <subcellularLocation>
        <location evidence="1">Cytoplasm</location>
        <location evidence="1">Cytoskeleton</location>
        <location evidence="1">Flagellum axoneme</location>
    </subcellularLocation>
</comment>
<evidence type="ECO:0000256" key="6">
    <source>
        <dbReference type="ARBA" id="ARBA00023069"/>
    </source>
</evidence>
<feature type="region of interest" description="Disordered" evidence="10">
    <location>
        <begin position="277"/>
        <end position="303"/>
    </location>
</feature>
<keyword evidence="8" id="KW-0966">Cell projection</keyword>
<accession>A0A8S1JF62</accession>
<dbReference type="GO" id="GO:0060294">
    <property type="term" value="P:cilium movement involved in cell motility"/>
    <property type="evidence" value="ECO:0007669"/>
    <property type="project" value="InterPro"/>
</dbReference>
<reference evidence="11" key="1">
    <citation type="submission" date="2020-12" db="EMBL/GenBank/DDBJ databases">
        <authorList>
            <person name="Iha C."/>
        </authorList>
    </citation>
    <scope>NUCLEOTIDE SEQUENCE</scope>
</reference>
<gene>
    <name evidence="11" type="ORF">OSTQU699_LOCUS10045</name>
</gene>
<sequence length="340" mass="38633">VRCERPTREMVNDKVQLQLQRQEALIQAYLARLNTVIKTADASLFRLERCIKKLQADLNDKVEALALDQRVLEGDMPDAKPCTNVSGGAVGLHPHKWNQSTEERIREANKWSSDSARLRQEAKRMMSEKDEAARQINNGLNNSMLGKLQETDDLKAKLTQRLDETRREIEEAKQRKFDLEQALEAKRGPTQQAVQRLVVRKTRPRRERVDDEAHQALVAELRNLTGICSQLRDKVNAVDREIRHLEAKAQLLEDNVRDKEGSWKVDEHCVMMDGRVDISRPPSSVGSSAASSASRPSSRSLSARSDIMSRISVLEDELAKARKQRVSMEEKVLQLQEDGA</sequence>
<feature type="coiled-coil region" evidence="9">
    <location>
        <begin position="228"/>
        <end position="262"/>
    </location>
</feature>
<keyword evidence="5 9" id="KW-0175">Coiled coil</keyword>
<evidence type="ECO:0000313" key="12">
    <source>
        <dbReference type="Proteomes" id="UP000708148"/>
    </source>
</evidence>
<dbReference type="InterPro" id="IPR048256">
    <property type="entry name" value="Tektin-like"/>
</dbReference>
<dbReference type="GO" id="GO:0005929">
    <property type="term" value="C:cilium"/>
    <property type="evidence" value="ECO:0007669"/>
    <property type="project" value="UniProtKB-ARBA"/>
</dbReference>
<feature type="coiled-coil region" evidence="9">
    <location>
        <begin position="304"/>
        <end position="338"/>
    </location>
</feature>
<dbReference type="OrthoDB" id="10054259at2759"/>
<organism evidence="11 12">
    <name type="scientific">Ostreobium quekettii</name>
    <dbReference type="NCBI Taxonomy" id="121088"/>
    <lineage>
        <taxon>Eukaryota</taxon>
        <taxon>Viridiplantae</taxon>
        <taxon>Chlorophyta</taxon>
        <taxon>core chlorophytes</taxon>
        <taxon>Ulvophyceae</taxon>
        <taxon>TCBD clade</taxon>
        <taxon>Bryopsidales</taxon>
        <taxon>Ostreobineae</taxon>
        <taxon>Ostreobiaceae</taxon>
        <taxon>Ostreobium</taxon>
    </lineage>
</organism>
<keyword evidence="4" id="KW-0282">Flagellum</keyword>
<evidence type="ECO:0000256" key="5">
    <source>
        <dbReference type="ARBA" id="ARBA00023054"/>
    </source>
</evidence>
<evidence type="ECO:0000256" key="9">
    <source>
        <dbReference type="SAM" id="Coils"/>
    </source>
</evidence>
<evidence type="ECO:0000256" key="7">
    <source>
        <dbReference type="ARBA" id="ARBA00023212"/>
    </source>
</evidence>
<dbReference type="GO" id="GO:0015630">
    <property type="term" value="C:microtubule cytoskeleton"/>
    <property type="evidence" value="ECO:0007669"/>
    <property type="project" value="TreeGrafter"/>
</dbReference>
<dbReference type="GO" id="GO:0005634">
    <property type="term" value="C:nucleus"/>
    <property type="evidence" value="ECO:0007669"/>
    <property type="project" value="TreeGrafter"/>
</dbReference>
<feature type="coiled-coil region" evidence="9">
    <location>
        <begin position="115"/>
        <end position="182"/>
    </location>
</feature>
<evidence type="ECO:0000256" key="1">
    <source>
        <dbReference type="ARBA" id="ARBA00004611"/>
    </source>
</evidence>
<dbReference type="Pfam" id="PF03148">
    <property type="entry name" value="Tektin"/>
    <property type="match status" value="1"/>
</dbReference>
<dbReference type="PANTHER" id="PTHR19960">
    <property type="entry name" value="TEKTIN"/>
    <property type="match status" value="1"/>
</dbReference>
<evidence type="ECO:0008006" key="13">
    <source>
        <dbReference type="Google" id="ProtNLM"/>
    </source>
</evidence>
<comment type="similarity">
    <text evidence="2">Belongs to the tektin family.</text>
</comment>
<keyword evidence="3" id="KW-0963">Cytoplasm</keyword>
<evidence type="ECO:0000256" key="10">
    <source>
        <dbReference type="SAM" id="MobiDB-lite"/>
    </source>
</evidence>
<feature type="non-terminal residue" evidence="11">
    <location>
        <position position="1"/>
    </location>
</feature>
<name>A0A8S1JF62_9CHLO</name>
<proteinExistence type="inferred from homology"/>
<feature type="compositionally biased region" description="Low complexity" evidence="10">
    <location>
        <begin position="279"/>
        <end position="303"/>
    </location>
</feature>
<dbReference type="Proteomes" id="UP000708148">
    <property type="component" value="Unassembled WGS sequence"/>
</dbReference>
<evidence type="ECO:0000256" key="8">
    <source>
        <dbReference type="ARBA" id="ARBA00023273"/>
    </source>
</evidence>
<keyword evidence="7" id="KW-0206">Cytoskeleton</keyword>
<dbReference type="PANTHER" id="PTHR19960:SF25">
    <property type="entry name" value="TEKTIN-1"/>
    <property type="match status" value="1"/>
</dbReference>
<protein>
    <recommendedName>
        <fullName evidence="13">Tektin</fullName>
    </recommendedName>
</protein>
<evidence type="ECO:0000256" key="3">
    <source>
        <dbReference type="ARBA" id="ARBA00022490"/>
    </source>
</evidence>
<comment type="caution">
    <text evidence="11">The sequence shown here is derived from an EMBL/GenBank/DDBJ whole genome shotgun (WGS) entry which is preliminary data.</text>
</comment>